<dbReference type="eggNOG" id="ENOG50335RR">
    <property type="taxonomic scope" value="Bacteria"/>
</dbReference>
<comment type="caution">
    <text evidence="2">The sequence shown here is derived from an EMBL/GenBank/DDBJ whole genome shotgun (WGS) entry which is preliminary data.</text>
</comment>
<feature type="transmembrane region" description="Helical" evidence="1">
    <location>
        <begin position="12"/>
        <end position="39"/>
    </location>
</feature>
<feature type="transmembrane region" description="Helical" evidence="1">
    <location>
        <begin position="397"/>
        <end position="414"/>
    </location>
</feature>
<dbReference type="OrthoDB" id="1432372at2"/>
<dbReference type="RefSeq" id="WP_008638117.1">
    <property type="nucleotide sequence ID" value="NZ_AFXZ01000036.1"/>
</dbReference>
<feature type="transmembrane region" description="Helical" evidence="1">
    <location>
        <begin position="108"/>
        <end position="129"/>
    </location>
</feature>
<accession>G2EES4</accession>
<keyword evidence="3" id="KW-1185">Reference proteome</keyword>
<protein>
    <recommendedName>
        <fullName evidence="4">O-antigen ligase domain-containing protein</fullName>
    </recommendedName>
</protein>
<evidence type="ECO:0000313" key="3">
    <source>
        <dbReference type="Proteomes" id="UP000003730"/>
    </source>
</evidence>
<proteinExistence type="predicted"/>
<feature type="transmembrane region" description="Helical" evidence="1">
    <location>
        <begin position="349"/>
        <end position="367"/>
    </location>
</feature>
<name>G2EES4_9FLAO</name>
<sequence>MEAFIKLKQIDFIFIVFLLLVTQGNIQLKLVGILFILLLRPNAILKINGLAKFYILIILLHVCSGIINFIINGVGYFINFMMVFVFWTISFIIISQINYFLKLKTIEVINATINLFFIISVLFVLYQYLSLSFDYWAINPYSISPAAGDNMKSIYSNSSVNMIVMSFFLLSYAFRTKWVFALFSLICLLMCTYMSGTVIFLVGILFSVLFFSKIKRKYKVYLVGASLISIVIFSSVSPSNVNYAMGYINRIMENEDRVPYKIKSFWQTIDYNSSSVKSLFIGAGGGNFSSRVAFMGSGDYVDWFPKTLSYSSDEFIKNHLGIWNHDFNNKWDDKNNTANQPFSFYNQIMGEYGLVGVLIFLLFYLGYVAKNWNILTYSKFAMACLLGYFLLDYWFEYFSVMVIFELLLMLDIKLNSKEEKENMNAKEIMR</sequence>
<dbReference type="Proteomes" id="UP000003730">
    <property type="component" value="Unassembled WGS sequence"/>
</dbReference>
<keyword evidence="1" id="KW-0472">Membrane</keyword>
<keyword evidence="1" id="KW-0812">Transmembrane</keyword>
<feature type="transmembrane region" description="Helical" evidence="1">
    <location>
        <begin position="178"/>
        <end position="211"/>
    </location>
</feature>
<dbReference type="STRING" id="1046627.BZARG_1638"/>
<reference evidence="2 3" key="1">
    <citation type="journal article" date="2008" name="Int. J. Syst. Evol. Microbiol.">
        <title>Bizionia argentinensis sp. nov., isolated from surface marine water in Antarctica.</title>
        <authorList>
            <person name="Bercovich A."/>
            <person name="Vazquez S.C."/>
            <person name="Yankilevich P."/>
            <person name="Coria S.H."/>
            <person name="Foti M."/>
            <person name="Hernandez E."/>
            <person name="Vidal A."/>
            <person name="Ruberto L."/>
            <person name="Melo C."/>
            <person name="Marenssi S."/>
            <person name="Criscuolo M."/>
            <person name="Memoli M."/>
            <person name="Arguelles M."/>
            <person name="Mac Cormack W.P."/>
        </authorList>
    </citation>
    <scope>NUCLEOTIDE SEQUENCE [LARGE SCALE GENOMIC DNA]</scope>
    <source>
        <strain evidence="2 3">JUB59</strain>
    </source>
</reference>
<gene>
    <name evidence="2" type="ORF">BZARG_1638</name>
</gene>
<dbReference type="AlphaFoldDB" id="G2EES4"/>
<evidence type="ECO:0000313" key="2">
    <source>
        <dbReference type="EMBL" id="EGV43075.1"/>
    </source>
</evidence>
<feature type="transmembrane region" description="Helical" evidence="1">
    <location>
        <begin position="77"/>
        <end position="101"/>
    </location>
</feature>
<keyword evidence="1" id="KW-1133">Transmembrane helix</keyword>
<evidence type="ECO:0000256" key="1">
    <source>
        <dbReference type="SAM" id="Phobius"/>
    </source>
</evidence>
<evidence type="ECO:0008006" key="4">
    <source>
        <dbReference type="Google" id="ProtNLM"/>
    </source>
</evidence>
<dbReference type="EMBL" id="AFXZ01000036">
    <property type="protein sequence ID" value="EGV43075.1"/>
    <property type="molecule type" value="Genomic_DNA"/>
</dbReference>
<feature type="transmembrane region" description="Helical" evidence="1">
    <location>
        <begin position="218"/>
        <end position="236"/>
    </location>
</feature>
<organism evidence="2 3">
    <name type="scientific">Bizionia argentinensis JUB59</name>
    <dbReference type="NCBI Taxonomy" id="1046627"/>
    <lineage>
        <taxon>Bacteria</taxon>
        <taxon>Pseudomonadati</taxon>
        <taxon>Bacteroidota</taxon>
        <taxon>Flavobacteriia</taxon>
        <taxon>Flavobacteriales</taxon>
        <taxon>Flavobacteriaceae</taxon>
        <taxon>Bizionia</taxon>
    </lineage>
</organism>
<feature type="transmembrane region" description="Helical" evidence="1">
    <location>
        <begin position="51"/>
        <end position="71"/>
    </location>
</feature>